<dbReference type="InterPro" id="IPR027417">
    <property type="entry name" value="P-loop_NTPase"/>
</dbReference>
<dbReference type="SMART" id="SM00487">
    <property type="entry name" value="DEXDc"/>
    <property type="match status" value="1"/>
</dbReference>
<keyword evidence="1" id="KW-0547">Nucleotide-binding</keyword>
<dbReference type="PIRSF" id="PIRSF005496">
    <property type="entry name" value="ATP_hel_hrpB"/>
    <property type="match status" value="1"/>
</dbReference>
<dbReference type="SMART" id="SM00847">
    <property type="entry name" value="HA2"/>
    <property type="match status" value="1"/>
</dbReference>
<dbReference type="SUPFAM" id="SSF52540">
    <property type="entry name" value="P-loop containing nucleoside triphosphate hydrolases"/>
    <property type="match status" value="1"/>
</dbReference>
<evidence type="ECO:0000256" key="2">
    <source>
        <dbReference type="ARBA" id="ARBA00022801"/>
    </source>
</evidence>
<dbReference type="Pfam" id="PF08482">
    <property type="entry name" value="HrpB_C"/>
    <property type="match status" value="1"/>
</dbReference>
<evidence type="ECO:0000256" key="1">
    <source>
        <dbReference type="ARBA" id="ARBA00022741"/>
    </source>
</evidence>
<dbReference type="Proteomes" id="UP000198967">
    <property type="component" value="Unassembled WGS sequence"/>
</dbReference>
<protein>
    <submittedName>
        <fullName evidence="8">ATP-dependent helicase HrpB</fullName>
    </submittedName>
</protein>
<organism evidence="8 9">
    <name type="scientific">Pseudonocardia oroxyli</name>
    <dbReference type="NCBI Taxonomy" id="366584"/>
    <lineage>
        <taxon>Bacteria</taxon>
        <taxon>Bacillati</taxon>
        <taxon>Actinomycetota</taxon>
        <taxon>Actinomycetes</taxon>
        <taxon>Pseudonocardiales</taxon>
        <taxon>Pseudonocardiaceae</taxon>
        <taxon>Pseudonocardia</taxon>
    </lineage>
</organism>
<evidence type="ECO:0000259" key="6">
    <source>
        <dbReference type="PROSITE" id="PS51192"/>
    </source>
</evidence>
<dbReference type="InterPro" id="IPR014001">
    <property type="entry name" value="Helicase_ATP-bd"/>
</dbReference>
<feature type="compositionally biased region" description="Low complexity" evidence="5">
    <location>
        <begin position="495"/>
        <end position="526"/>
    </location>
</feature>
<feature type="domain" description="Helicase C-terminal" evidence="7">
    <location>
        <begin position="192"/>
        <end position="359"/>
    </location>
</feature>
<dbReference type="InterPro" id="IPR013689">
    <property type="entry name" value="RNA_helicase_ATP-dep_HrpB_C"/>
</dbReference>
<dbReference type="InterPro" id="IPR007502">
    <property type="entry name" value="Helicase-assoc_dom"/>
</dbReference>
<dbReference type="PANTHER" id="PTHR43519">
    <property type="entry name" value="ATP-DEPENDENT RNA HELICASE HRPB"/>
    <property type="match status" value="1"/>
</dbReference>
<dbReference type="Pfam" id="PF00270">
    <property type="entry name" value="DEAD"/>
    <property type="match status" value="1"/>
</dbReference>
<accession>A0A1G7DXM0</accession>
<evidence type="ECO:0000313" key="8">
    <source>
        <dbReference type="EMBL" id="SDE56092.1"/>
    </source>
</evidence>
<dbReference type="InterPro" id="IPR010225">
    <property type="entry name" value="HrpB"/>
</dbReference>
<dbReference type="InterPro" id="IPR011545">
    <property type="entry name" value="DEAD/DEAH_box_helicase_dom"/>
</dbReference>
<dbReference type="GO" id="GO:0003676">
    <property type="term" value="F:nucleic acid binding"/>
    <property type="evidence" value="ECO:0007669"/>
    <property type="project" value="InterPro"/>
</dbReference>
<dbReference type="OrthoDB" id="9805617at2"/>
<dbReference type="STRING" id="366584.SAMN05216377_101180"/>
<sequence length="872" mass="89961">MLAERLPDLPVRGVLSTVTHTLTTAGAAVLVAPPGTGKTTLVPLALADAVEGTVLVAEPRRVAARAAAARMASLVGERVGERIGYAVRGDARPGSRVEVVTAGLLLRRLIADPDLPGVGAVMLDECHERHLDADLLLSLLLDARAGLRPDLPVLAASATVAAERLAELLGGAPVVEVEARTHPVEVRYAPPQRGERIEACVARGMRGVLGAGSVLAFLPGVPEIRRTAAALGGVGVPVLPLHGRLSAAEQDAALRDSGPRVVLATAVAESSLTVPGVRAVVDAGLARVPRVDHRRGMSGLVTVPVSGAVADQRAGRAGREAPGTVVRCWPEGQRLAPYPEPEIRTADLTRLALDLAVWGTPDGAALSWWDAPPPGPLTAAREVLRALGAVAADGAITPRGRRLATLGLHPRLARALLDGADALGARTAAEIVAVLDDDTLTQGADLTAELGRLRAGAHPATHRWRAEVGRLAGLVGRGAAGARDDLRSARVGADGARAGHAPAGSASAGRASTSSGSAGRASMSSASAGRAAGRAAGSAEVRGPGRGAGAATALVVGLAQPERVARRRAGAAPVFLLAGGTAVEVVGDPALGAQEWLAVAVADRVPGAVHGRVRLAAAADRETAERAAAALLTETDEVTWTDGDVRAVRLRRLGAIVLDESPLRDPDPELVRAALRAGLHAEGPELLRWSRADRALRERLDFLHRAVGDPWPDVSDDALVAAAEDPAGPLAGALASARRRADLAAVDAGDALRALVGWPLAGRIDELAPPRLTVPTGSAIAVDYSGERPTLPVRVQEMFGATASPRIGGVPVLLHLLSPAGRPAAVTDDLESFWDTGYPQVRAELRGRYPKHHWPEDPRAATPTRRTGRNRP</sequence>
<feature type="region of interest" description="Disordered" evidence="5">
    <location>
        <begin position="493"/>
        <end position="526"/>
    </location>
</feature>
<keyword evidence="9" id="KW-1185">Reference proteome</keyword>
<keyword evidence="4" id="KW-0067">ATP-binding</keyword>
<dbReference type="SMART" id="SM00490">
    <property type="entry name" value="HELICc"/>
    <property type="match status" value="1"/>
</dbReference>
<dbReference type="Gene3D" id="3.40.50.300">
    <property type="entry name" value="P-loop containing nucleotide triphosphate hydrolases"/>
    <property type="match status" value="2"/>
</dbReference>
<evidence type="ECO:0000313" key="9">
    <source>
        <dbReference type="Proteomes" id="UP000198967"/>
    </source>
</evidence>
<evidence type="ECO:0000256" key="4">
    <source>
        <dbReference type="ARBA" id="ARBA00022840"/>
    </source>
</evidence>
<dbReference type="PROSITE" id="PS51192">
    <property type="entry name" value="HELICASE_ATP_BIND_1"/>
    <property type="match status" value="1"/>
</dbReference>
<dbReference type="PROSITE" id="PS51194">
    <property type="entry name" value="HELICASE_CTER"/>
    <property type="match status" value="1"/>
</dbReference>
<evidence type="ECO:0000256" key="3">
    <source>
        <dbReference type="ARBA" id="ARBA00022806"/>
    </source>
</evidence>
<keyword evidence="2" id="KW-0378">Hydrolase</keyword>
<dbReference type="GO" id="GO:0005524">
    <property type="term" value="F:ATP binding"/>
    <property type="evidence" value="ECO:0007669"/>
    <property type="project" value="UniProtKB-KW"/>
</dbReference>
<dbReference type="GO" id="GO:0004386">
    <property type="term" value="F:helicase activity"/>
    <property type="evidence" value="ECO:0007669"/>
    <property type="project" value="UniProtKB-KW"/>
</dbReference>
<feature type="compositionally biased region" description="Basic and acidic residues" evidence="5">
    <location>
        <begin position="849"/>
        <end position="859"/>
    </location>
</feature>
<proteinExistence type="predicted"/>
<dbReference type="GO" id="GO:0016787">
    <property type="term" value="F:hydrolase activity"/>
    <property type="evidence" value="ECO:0007669"/>
    <property type="project" value="UniProtKB-KW"/>
</dbReference>
<feature type="domain" description="Helicase ATP-binding" evidence="6">
    <location>
        <begin position="19"/>
        <end position="178"/>
    </location>
</feature>
<dbReference type="PANTHER" id="PTHR43519:SF1">
    <property type="entry name" value="ATP-DEPENDENT RNA HELICASE HRPB"/>
    <property type="match status" value="1"/>
</dbReference>
<dbReference type="AlphaFoldDB" id="A0A1G7DXM0"/>
<dbReference type="Gene3D" id="1.20.120.1080">
    <property type="match status" value="1"/>
</dbReference>
<dbReference type="InterPro" id="IPR001650">
    <property type="entry name" value="Helicase_C-like"/>
</dbReference>
<evidence type="ECO:0000259" key="7">
    <source>
        <dbReference type="PROSITE" id="PS51194"/>
    </source>
</evidence>
<dbReference type="EMBL" id="FNBE01000001">
    <property type="protein sequence ID" value="SDE56092.1"/>
    <property type="molecule type" value="Genomic_DNA"/>
</dbReference>
<name>A0A1G7DXM0_PSEOR</name>
<dbReference type="CDD" id="cd18791">
    <property type="entry name" value="SF2_C_RHA"/>
    <property type="match status" value="1"/>
</dbReference>
<feature type="region of interest" description="Disordered" evidence="5">
    <location>
        <begin position="849"/>
        <end position="872"/>
    </location>
</feature>
<reference evidence="8 9" key="1">
    <citation type="submission" date="2016-10" db="EMBL/GenBank/DDBJ databases">
        <authorList>
            <person name="de Groot N.N."/>
        </authorList>
    </citation>
    <scope>NUCLEOTIDE SEQUENCE [LARGE SCALE GENOMIC DNA]</scope>
    <source>
        <strain evidence="8 9">CGMCC 4.3143</strain>
    </source>
</reference>
<dbReference type="RefSeq" id="WP_093075029.1">
    <property type="nucleotide sequence ID" value="NZ_FNBE01000001.1"/>
</dbReference>
<gene>
    <name evidence="8" type="ORF">SAMN05216377_101180</name>
</gene>
<keyword evidence="3 8" id="KW-0347">Helicase</keyword>
<dbReference type="Pfam" id="PF00271">
    <property type="entry name" value="Helicase_C"/>
    <property type="match status" value="1"/>
</dbReference>
<evidence type="ECO:0000256" key="5">
    <source>
        <dbReference type="SAM" id="MobiDB-lite"/>
    </source>
</evidence>